<dbReference type="Proteomes" id="UP000288168">
    <property type="component" value="Unassembled WGS sequence"/>
</dbReference>
<sequence>MTEESPSFLLFPNLPPELRTRIWQHALPDIGPAICQHRKGLWHPRYLQPGDEGYNPRLEDNIDLEFRPDLVIEIPVELPLILVNSEARRVALEWAGEYDIKMPPQGDDYTCMRPFDPERDIIYVKTNQIEDFYNAPWERMFQDDLANRMITSTVRPKNLAMSEKAIRKGEVKPLFLSMYNSAAHLFVIVGEQPDFEGLWEVDSSRGRSMFWNWKKLSFDMGDGAYITDEGFYRAFEENKKEIVEDLPDFVDLEIRPAFAVRR</sequence>
<gene>
    <name evidence="2" type="ORF">CEP54_010844</name>
</gene>
<keyword evidence="3" id="KW-1185">Reference proteome</keyword>
<dbReference type="InterPro" id="IPR045518">
    <property type="entry name" value="2EXR"/>
</dbReference>
<evidence type="ECO:0000259" key="1">
    <source>
        <dbReference type="Pfam" id="PF20150"/>
    </source>
</evidence>
<comment type="caution">
    <text evidence="2">The sequence shown here is derived from an EMBL/GenBank/DDBJ whole genome shotgun (WGS) entry which is preliminary data.</text>
</comment>
<organism evidence="2 3">
    <name type="scientific">Fusarium duplospermum</name>
    <dbReference type="NCBI Taxonomy" id="1325734"/>
    <lineage>
        <taxon>Eukaryota</taxon>
        <taxon>Fungi</taxon>
        <taxon>Dikarya</taxon>
        <taxon>Ascomycota</taxon>
        <taxon>Pezizomycotina</taxon>
        <taxon>Sordariomycetes</taxon>
        <taxon>Hypocreomycetidae</taxon>
        <taxon>Hypocreales</taxon>
        <taxon>Nectriaceae</taxon>
        <taxon>Fusarium</taxon>
        <taxon>Fusarium solani species complex</taxon>
    </lineage>
</organism>
<accession>A0A428PHQ3</accession>
<reference evidence="2 3" key="1">
    <citation type="submission" date="2017-06" db="EMBL/GenBank/DDBJ databases">
        <title>Comparative genomic analysis of Ambrosia Fusariam Clade fungi.</title>
        <authorList>
            <person name="Stajich J.E."/>
            <person name="Carrillo J."/>
            <person name="Kijimoto T."/>
            <person name="Eskalen A."/>
            <person name="O'Donnell K."/>
            <person name="Kasson M."/>
        </authorList>
    </citation>
    <scope>NUCLEOTIDE SEQUENCE [LARGE SCALE GENOMIC DNA]</scope>
    <source>
        <strain evidence="2 3">NRRL62584</strain>
    </source>
</reference>
<evidence type="ECO:0000313" key="2">
    <source>
        <dbReference type="EMBL" id="RSL52543.1"/>
    </source>
</evidence>
<evidence type="ECO:0000313" key="3">
    <source>
        <dbReference type="Proteomes" id="UP000288168"/>
    </source>
</evidence>
<dbReference type="AlphaFoldDB" id="A0A428PHQ3"/>
<protein>
    <recommendedName>
        <fullName evidence="1">2EXR domain-containing protein</fullName>
    </recommendedName>
</protein>
<proteinExistence type="predicted"/>
<dbReference type="EMBL" id="NKCI01000134">
    <property type="protein sequence ID" value="RSL52543.1"/>
    <property type="molecule type" value="Genomic_DNA"/>
</dbReference>
<feature type="domain" description="2EXR" evidence="1">
    <location>
        <begin position="8"/>
        <end position="122"/>
    </location>
</feature>
<dbReference type="PANTHER" id="PTHR35910">
    <property type="entry name" value="2EXR DOMAIN-CONTAINING PROTEIN"/>
    <property type="match status" value="1"/>
</dbReference>
<name>A0A428PHQ3_9HYPO</name>
<dbReference type="OrthoDB" id="3546385at2759"/>
<dbReference type="Pfam" id="PF20150">
    <property type="entry name" value="2EXR"/>
    <property type="match status" value="1"/>
</dbReference>
<dbReference type="PANTHER" id="PTHR35910:SF6">
    <property type="entry name" value="2EXR DOMAIN-CONTAINING PROTEIN"/>
    <property type="match status" value="1"/>
</dbReference>